<keyword evidence="3" id="KW-0687">Ribonucleoprotein</keyword>
<dbReference type="CDD" id="cd06089">
    <property type="entry name" value="KOW_RPL26"/>
    <property type="match status" value="1"/>
</dbReference>
<sequence>MYFCLAFVNTGWVDCLNCPFGGWLHYRVFVACSVMKLNPHVSSSRRKARKRHFNAPSHIRRRLMSAPLSKELRAKYKVRSMPIRKGDEVQIVRGERKEANSAKVIKVYRKKFVIHVERVQCRKSNGAYVPIGIHPSNVVICKLKLGKDRKDILERKAAAKLAGQDKNKYTEEVLDA</sequence>
<dbReference type="AlphaFoldDB" id="A0A0X3PL49"/>
<dbReference type="GO" id="GO:0006412">
    <property type="term" value="P:translation"/>
    <property type="evidence" value="ECO:0007669"/>
    <property type="project" value="InterPro"/>
</dbReference>
<comment type="similarity">
    <text evidence="1">Belongs to the universal ribosomal protein uL24 family.</text>
</comment>
<evidence type="ECO:0000256" key="3">
    <source>
        <dbReference type="ARBA" id="ARBA00023274"/>
    </source>
</evidence>
<dbReference type="InterPro" id="IPR008991">
    <property type="entry name" value="Translation_prot_SH3-like_sf"/>
</dbReference>
<dbReference type="InterPro" id="IPR041988">
    <property type="entry name" value="Ribosomal_uL24_KOW"/>
</dbReference>
<accession>A0A0X3PL49</accession>
<protein>
    <submittedName>
        <fullName evidence="4">60S ribosomal protein L26</fullName>
    </submittedName>
</protein>
<dbReference type="InterPro" id="IPR005756">
    <property type="entry name" value="Ribosomal_uL24_euk/arc"/>
</dbReference>
<dbReference type="PANTHER" id="PTHR11143">
    <property type="entry name" value="60S RIBOSOMAL PROTEIN L26 FAMILY MEMBER"/>
    <property type="match status" value="1"/>
</dbReference>
<dbReference type="GO" id="GO:0015934">
    <property type="term" value="C:large ribosomal subunit"/>
    <property type="evidence" value="ECO:0007669"/>
    <property type="project" value="InterPro"/>
</dbReference>
<dbReference type="SUPFAM" id="SSF50104">
    <property type="entry name" value="Translation proteins SH3-like domain"/>
    <property type="match status" value="1"/>
</dbReference>
<dbReference type="HAMAP" id="MF_01326_A">
    <property type="entry name" value="Ribosomal_uL24_A"/>
    <property type="match status" value="1"/>
</dbReference>
<proteinExistence type="inferred from homology"/>
<keyword evidence="2 4" id="KW-0689">Ribosomal protein</keyword>
<organism evidence="4">
    <name type="scientific">Schistocephalus solidus</name>
    <name type="common">Tapeworm</name>
    <dbReference type="NCBI Taxonomy" id="70667"/>
    <lineage>
        <taxon>Eukaryota</taxon>
        <taxon>Metazoa</taxon>
        <taxon>Spiralia</taxon>
        <taxon>Lophotrochozoa</taxon>
        <taxon>Platyhelminthes</taxon>
        <taxon>Cestoda</taxon>
        <taxon>Eucestoda</taxon>
        <taxon>Diphyllobothriidea</taxon>
        <taxon>Diphyllobothriidae</taxon>
        <taxon>Schistocephalus</taxon>
    </lineage>
</organism>
<dbReference type="Gene3D" id="2.30.30.30">
    <property type="match status" value="1"/>
</dbReference>
<dbReference type="NCBIfam" id="TIGR01080">
    <property type="entry name" value="rplX_A_E"/>
    <property type="match status" value="1"/>
</dbReference>
<dbReference type="InterPro" id="IPR014722">
    <property type="entry name" value="Rib_uL2_dom2"/>
</dbReference>
<evidence type="ECO:0000256" key="2">
    <source>
        <dbReference type="ARBA" id="ARBA00022980"/>
    </source>
</evidence>
<dbReference type="Pfam" id="PF16906">
    <property type="entry name" value="Ribosomal_L26"/>
    <property type="match status" value="1"/>
</dbReference>
<reference evidence="4" key="1">
    <citation type="submission" date="2016-01" db="EMBL/GenBank/DDBJ databases">
        <title>Reference transcriptome for the parasite Schistocephalus solidus: insights into the molecular evolution of parasitism.</title>
        <authorList>
            <person name="Hebert F.O."/>
            <person name="Grambauer S."/>
            <person name="Barber I."/>
            <person name="Landry C.R."/>
            <person name="Aubin-Horth N."/>
        </authorList>
    </citation>
    <scope>NUCLEOTIDE SEQUENCE</scope>
</reference>
<gene>
    <name evidence="4" type="primary">RL26</name>
    <name evidence="4" type="ORF">TR36295</name>
</gene>
<dbReference type="FunFam" id="2.30.30.30:FF:000009">
    <property type="entry name" value="60S ribosomal protein L26"/>
    <property type="match status" value="1"/>
</dbReference>
<dbReference type="GO" id="GO:0003723">
    <property type="term" value="F:RNA binding"/>
    <property type="evidence" value="ECO:0007669"/>
    <property type="project" value="InterPro"/>
</dbReference>
<dbReference type="EMBL" id="GEEE01011195">
    <property type="protein sequence ID" value="JAP52030.1"/>
    <property type="molecule type" value="Transcribed_RNA"/>
</dbReference>
<dbReference type="GO" id="GO:0003735">
    <property type="term" value="F:structural constituent of ribosome"/>
    <property type="evidence" value="ECO:0007669"/>
    <property type="project" value="InterPro"/>
</dbReference>
<evidence type="ECO:0000313" key="4">
    <source>
        <dbReference type="EMBL" id="JAP52030.1"/>
    </source>
</evidence>
<evidence type="ECO:0000256" key="1">
    <source>
        <dbReference type="ARBA" id="ARBA00010618"/>
    </source>
</evidence>
<name>A0A0X3PL49_SCHSO</name>